<comment type="caution">
    <text evidence="1">The sequence shown here is derived from an EMBL/GenBank/DDBJ whole genome shotgun (WGS) entry which is preliminary data.</text>
</comment>
<dbReference type="AlphaFoldDB" id="A0A7Z9C1U8"/>
<organism evidence="1 2">
    <name type="scientific">Planktothrix paucivesiculata PCC 9631</name>
    <dbReference type="NCBI Taxonomy" id="671071"/>
    <lineage>
        <taxon>Bacteria</taxon>
        <taxon>Bacillati</taxon>
        <taxon>Cyanobacteriota</taxon>
        <taxon>Cyanophyceae</taxon>
        <taxon>Oscillatoriophycideae</taxon>
        <taxon>Oscillatoriales</taxon>
        <taxon>Microcoleaceae</taxon>
        <taxon>Planktothrix</taxon>
    </lineage>
</organism>
<dbReference type="EMBL" id="CZCS02000240">
    <property type="protein sequence ID" value="VXD25541.1"/>
    <property type="molecule type" value="Genomic_DNA"/>
</dbReference>
<keyword evidence="2" id="KW-1185">Reference proteome</keyword>
<protein>
    <submittedName>
        <fullName evidence="1">Uncharacterized protein</fullName>
    </submittedName>
</protein>
<reference evidence="1" key="1">
    <citation type="submission" date="2019-10" db="EMBL/GenBank/DDBJ databases">
        <authorList>
            <consortium name="Genoscope - CEA"/>
            <person name="William W."/>
        </authorList>
    </citation>
    <scope>NUCLEOTIDE SEQUENCE [LARGE SCALE GENOMIC DNA]</scope>
    <source>
        <strain evidence="1">BBR_PRJEB10994</strain>
    </source>
</reference>
<evidence type="ECO:0000313" key="2">
    <source>
        <dbReference type="Proteomes" id="UP000182190"/>
    </source>
</evidence>
<sequence length="80" mass="9510">MVSLWDFMKLSKTYHNTIKLFCKSSFDPREKLSLEEETLDLPLEERRIGGLGIYLTISGVDEFQYKRVGDRNLNIFIMYR</sequence>
<evidence type="ECO:0000313" key="1">
    <source>
        <dbReference type="EMBL" id="VXD25541.1"/>
    </source>
</evidence>
<accession>A0A7Z9C1U8</accession>
<dbReference type="Proteomes" id="UP000182190">
    <property type="component" value="Unassembled WGS sequence"/>
</dbReference>
<proteinExistence type="predicted"/>
<gene>
    <name evidence="1" type="ORF">PL9631_950026</name>
</gene>
<name>A0A7Z9C1U8_9CYAN</name>